<proteinExistence type="predicted"/>
<reference evidence="1" key="2">
    <citation type="submission" date="2019-07" db="EMBL/GenBank/DDBJ databases">
        <authorList>
            <person name="Seetharam A."/>
            <person name="Woodhouse M."/>
            <person name="Cannon E."/>
        </authorList>
    </citation>
    <scope>NUCLEOTIDE SEQUENCE [LARGE SCALE GENOMIC DNA]</scope>
    <source>
        <strain evidence="1">cv. B73</strain>
    </source>
</reference>
<sequence>MKSAMEAFGLRNPMVDGSLEWLSPRSLTTANTISPENRSLGQRSLLAPVGEERLLASSNTNLLWCSSPSFSFDYSTSAALPMAATAALTSSKVWVTIRMASASTAAPLRPRDTRLLRRIDGGNVGTVYLCRHGLRLLNVHTSKVIKFVTSAMHLLKYCKEVDGINHCSKCIT</sequence>
<dbReference type="InParanoid" id="A0A804NNZ6"/>
<dbReference type="Gramene" id="Zm00001eb174810_T001">
    <property type="protein sequence ID" value="Zm00001eb174810_P001"/>
    <property type="gene ID" value="Zm00001eb174810"/>
</dbReference>
<keyword evidence="2" id="KW-1185">Reference proteome</keyword>
<dbReference type="AlphaFoldDB" id="A0A804NNZ6"/>
<accession>A0A804NNZ6</accession>
<name>A0A804NNZ6_MAIZE</name>
<evidence type="ECO:0000313" key="1">
    <source>
        <dbReference type="EnsemblPlants" id="Zm00001eb174810_P001"/>
    </source>
</evidence>
<protein>
    <submittedName>
        <fullName evidence="1">Uncharacterized protein</fullName>
    </submittedName>
</protein>
<reference evidence="2" key="1">
    <citation type="journal article" date="2009" name="Science">
        <title>The B73 maize genome: complexity, diversity, and dynamics.</title>
        <authorList>
            <person name="Schnable P.S."/>
            <person name="Ware D."/>
            <person name="Fulton R.S."/>
            <person name="Stein J.C."/>
            <person name="Wei F."/>
            <person name="Pasternak S."/>
            <person name="Liang C."/>
            <person name="Zhang J."/>
            <person name="Fulton L."/>
            <person name="Graves T.A."/>
            <person name="Minx P."/>
            <person name="Reily A.D."/>
            <person name="Courtney L."/>
            <person name="Kruchowski S.S."/>
            <person name="Tomlinson C."/>
            <person name="Strong C."/>
            <person name="Delehaunty K."/>
            <person name="Fronick C."/>
            <person name="Courtney B."/>
            <person name="Rock S.M."/>
            <person name="Belter E."/>
            <person name="Du F."/>
            <person name="Kim K."/>
            <person name="Abbott R.M."/>
            <person name="Cotton M."/>
            <person name="Levy A."/>
            <person name="Marchetto P."/>
            <person name="Ochoa K."/>
            <person name="Jackson S.M."/>
            <person name="Gillam B."/>
            <person name="Chen W."/>
            <person name="Yan L."/>
            <person name="Higginbotham J."/>
            <person name="Cardenas M."/>
            <person name="Waligorski J."/>
            <person name="Applebaum E."/>
            <person name="Phelps L."/>
            <person name="Falcone J."/>
            <person name="Kanchi K."/>
            <person name="Thane T."/>
            <person name="Scimone A."/>
            <person name="Thane N."/>
            <person name="Henke J."/>
            <person name="Wang T."/>
            <person name="Ruppert J."/>
            <person name="Shah N."/>
            <person name="Rotter K."/>
            <person name="Hodges J."/>
            <person name="Ingenthron E."/>
            <person name="Cordes M."/>
            <person name="Kohlberg S."/>
            <person name="Sgro J."/>
            <person name="Delgado B."/>
            <person name="Mead K."/>
            <person name="Chinwalla A."/>
            <person name="Leonard S."/>
            <person name="Crouse K."/>
            <person name="Collura K."/>
            <person name="Kudrna D."/>
            <person name="Currie J."/>
            <person name="He R."/>
            <person name="Angelova A."/>
            <person name="Rajasekar S."/>
            <person name="Mueller T."/>
            <person name="Lomeli R."/>
            <person name="Scara G."/>
            <person name="Ko A."/>
            <person name="Delaney K."/>
            <person name="Wissotski M."/>
            <person name="Lopez G."/>
            <person name="Campos D."/>
            <person name="Braidotti M."/>
            <person name="Ashley E."/>
            <person name="Golser W."/>
            <person name="Kim H."/>
            <person name="Lee S."/>
            <person name="Lin J."/>
            <person name="Dujmic Z."/>
            <person name="Kim W."/>
            <person name="Talag J."/>
            <person name="Zuccolo A."/>
            <person name="Fan C."/>
            <person name="Sebastian A."/>
            <person name="Kramer M."/>
            <person name="Spiegel L."/>
            <person name="Nascimento L."/>
            <person name="Zutavern T."/>
            <person name="Miller B."/>
            <person name="Ambroise C."/>
            <person name="Muller S."/>
            <person name="Spooner W."/>
            <person name="Narechania A."/>
            <person name="Ren L."/>
            <person name="Wei S."/>
            <person name="Kumari S."/>
            <person name="Faga B."/>
            <person name="Levy M.J."/>
            <person name="McMahan L."/>
            <person name="Van Buren P."/>
            <person name="Vaughn M.W."/>
            <person name="Ying K."/>
            <person name="Yeh C.-T."/>
            <person name="Emrich S.J."/>
            <person name="Jia Y."/>
            <person name="Kalyanaraman A."/>
            <person name="Hsia A.-P."/>
            <person name="Barbazuk W.B."/>
            <person name="Baucom R.S."/>
            <person name="Brutnell T.P."/>
            <person name="Carpita N.C."/>
            <person name="Chaparro C."/>
            <person name="Chia J.-M."/>
            <person name="Deragon J.-M."/>
            <person name="Estill J.C."/>
            <person name="Fu Y."/>
            <person name="Jeddeloh J.A."/>
            <person name="Han Y."/>
            <person name="Lee H."/>
            <person name="Li P."/>
            <person name="Lisch D.R."/>
            <person name="Liu S."/>
            <person name="Liu Z."/>
            <person name="Nagel D.H."/>
            <person name="McCann M.C."/>
            <person name="SanMiguel P."/>
            <person name="Myers A.M."/>
            <person name="Nettleton D."/>
            <person name="Nguyen J."/>
            <person name="Penning B.W."/>
            <person name="Ponnala L."/>
            <person name="Schneider K.L."/>
            <person name="Schwartz D.C."/>
            <person name="Sharma A."/>
            <person name="Soderlund C."/>
            <person name="Springer N.M."/>
            <person name="Sun Q."/>
            <person name="Wang H."/>
            <person name="Waterman M."/>
            <person name="Westerman R."/>
            <person name="Wolfgruber T.K."/>
            <person name="Yang L."/>
            <person name="Yu Y."/>
            <person name="Zhang L."/>
            <person name="Zhou S."/>
            <person name="Zhu Q."/>
            <person name="Bennetzen J.L."/>
            <person name="Dawe R.K."/>
            <person name="Jiang J."/>
            <person name="Jiang N."/>
            <person name="Presting G.G."/>
            <person name="Wessler S.R."/>
            <person name="Aluru S."/>
            <person name="Martienssen R.A."/>
            <person name="Clifton S.W."/>
            <person name="McCombie W.R."/>
            <person name="Wing R.A."/>
            <person name="Wilson R.K."/>
        </authorList>
    </citation>
    <scope>NUCLEOTIDE SEQUENCE [LARGE SCALE GENOMIC DNA]</scope>
    <source>
        <strain evidence="2">cv. B73</strain>
    </source>
</reference>
<evidence type="ECO:0000313" key="2">
    <source>
        <dbReference type="Proteomes" id="UP000007305"/>
    </source>
</evidence>
<organism evidence="1 2">
    <name type="scientific">Zea mays</name>
    <name type="common">Maize</name>
    <dbReference type="NCBI Taxonomy" id="4577"/>
    <lineage>
        <taxon>Eukaryota</taxon>
        <taxon>Viridiplantae</taxon>
        <taxon>Streptophyta</taxon>
        <taxon>Embryophyta</taxon>
        <taxon>Tracheophyta</taxon>
        <taxon>Spermatophyta</taxon>
        <taxon>Magnoliopsida</taxon>
        <taxon>Liliopsida</taxon>
        <taxon>Poales</taxon>
        <taxon>Poaceae</taxon>
        <taxon>PACMAD clade</taxon>
        <taxon>Panicoideae</taxon>
        <taxon>Andropogonodae</taxon>
        <taxon>Andropogoneae</taxon>
        <taxon>Tripsacinae</taxon>
        <taxon>Zea</taxon>
    </lineage>
</organism>
<dbReference type="EnsemblPlants" id="Zm00001eb174810_T001">
    <property type="protein sequence ID" value="Zm00001eb174810_P001"/>
    <property type="gene ID" value="Zm00001eb174810"/>
</dbReference>
<reference evidence="1" key="3">
    <citation type="submission" date="2021-05" db="UniProtKB">
        <authorList>
            <consortium name="EnsemblPlants"/>
        </authorList>
    </citation>
    <scope>IDENTIFICATION</scope>
    <source>
        <strain evidence="1">cv. B73</strain>
    </source>
</reference>
<dbReference type="Proteomes" id="UP000007305">
    <property type="component" value="Chromosome 4"/>
</dbReference>